<dbReference type="GO" id="GO:0043866">
    <property type="term" value="F:adenylyl-sulfate reductase (thioredoxin) activity"/>
    <property type="evidence" value="ECO:0007669"/>
    <property type="project" value="UniProtKB-EC"/>
</dbReference>
<dbReference type="NCBIfam" id="TIGR00434">
    <property type="entry name" value="cysH"/>
    <property type="match status" value="1"/>
</dbReference>
<dbReference type="InterPro" id="IPR014729">
    <property type="entry name" value="Rossmann-like_a/b/a_fold"/>
</dbReference>
<feature type="active site" description="Nucleophile; cysteine thiosulfonate intermediate" evidence="8">
    <location>
        <position position="257"/>
    </location>
</feature>
<evidence type="ECO:0000256" key="4">
    <source>
        <dbReference type="ARBA" id="ARBA00023002"/>
    </source>
</evidence>
<dbReference type="GO" id="GO:0004604">
    <property type="term" value="F:phosphoadenylyl-sulfate reductase (thioredoxin) activity"/>
    <property type="evidence" value="ECO:0007669"/>
    <property type="project" value="UniProtKB-UniRule"/>
</dbReference>
<dbReference type="GO" id="GO:0051539">
    <property type="term" value="F:4 iron, 4 sulfur cluster binding"/>
    <property type="evidence" value="ECO:0007669"/>
    <property type="project" value="UniProtKB-UniRule"/>
</dbReference>
<dbReference type="PIRSF" id="PIRSF000857">
    <property type="entry name" value="PAPS_reductase"/>
    <property type="match status" value="1"/>
</dbReference>
<dbReference type="RefSeq" id="WP_319694067.1">
    <property type="nucleotide sequence ID" value="NZ_JARAWN010000161.1"/>
</dbReference>
<accession>A0AAJ2UNE4</accession>
<dbReference type="NCBIfam" id="NF002537">
    <property type="entry name" value="PRK02090.1"/>
    <property type="match status" value="1"/>
</dbReference>
<dbReference type="Gene3D" id="3.40.50.620">
    <property type="entry name" value="HUPs"/>
    <property type="match status" value="1"/>
</dbReference>
<keyword evidence="2 8" id="KW-0963">Cytoplasm</keyword>
<comment type="pathway">
    <text evidence="7 8">Sulfur metabolism; hydrogen sulfide biosynthesis; sulfite from sulfate.</text>
</comment>
<name>A0AAJ2UNE4_9ACTN</name>
<organism evidence="11 12">
    <name type="scientific">Streptomyces europaeiscabiei</name>
    <dbReference type="NCBI Taxonomy" id="146819"/>
    <lineage>
        <taxon>Bacteria</taxon>
        <taxon>Bacillati</taxon>
        <taxon>Actinomycetota</taxon>
        <taxon>Actinomycetes</taxon>
        <taxon>Kitasatosporales</taxon>
        <taxon>Streptomycetaceae</taxon>
        <taxon>Streptomyces</taxon>
    </lineage>
</organism>
<dbReference type="GO" id="GO:0019379">
    <property type="term" value="P:sulfate assimilation, phosphoadenylyl sulfate reduction by phosphoadenylyl-sulfate reductase (thioredoxin)"/>
    <property type="evidence" value="ECO:0007669"/>
    <property type="project" value="UniProtKB-UniRule"/>
</dbReference>
<feature type="binding site" evidence="8">
    <location>
        <position position="234"/>
    </location>
    <ligand>
        <name>[4Fe-4S] cluster</name>
        <dbReference type="ChEBI" id="CHEBI:49883"/>
    </ligand>
</feature>
<feature type="compositionally biased region" description="Acidic residues" evidence="9">
    <location>
        <begin position="18"/>
        <end position="29"/>
    </location>
</feature>
<dbReference type="GO" id="GO:0070814">
    <property type="term" value="P:hydrogen sulfide biosynthetic process"/>
    <property type="evidence" value="ECO:0007669"/>
    <property type="project" value="UniProtKB-UniRule"/>
</dbReference>
<reference evidence="11" key="1">
    <citation type="journal article" date="2023" name="Microb. Genom.">
        <title>Mesoterricola silvestris gen. nov., sp. nov., Mesoterricola sediminis sp. nov., Geothrix oryzae sp. nov., Geothrix edaphica sp. nov., Geothrix rubra sp. nov., and Geothrix limicola sp. nov., six novel members of Acidobacteriota isolated from soils.</title>
        <authorList>
            <person name="Weisberg A.J."/>
            <person name="Pearce E."/>
            <person name="Kramer C.G."/>
            <person name="Chang J.H."/>
            <person name="Clarke C.R."/>
        </authorList>
    </citation>
    <scope>NUCLEOTIDE SEQUENCE</scope>
    <source>
        <strain evidence="11">ND06-05F</strain>
    </source>
</reference>
<dbReference type="SUPFAM" id="SSF52402">
    <property type="entry name" value="Adenine nucleotide alpha hydrolases-like"/>
    <property type="match status" value="1"/>
</dbReference>
<evidence type="ECO:0000313" key="11">
    <source>
        <dbReference type="EMBL" id="MDX3132766.1"/>
    </source>
</evidence>
<dbReference type="EC" id="1.8.4.10" evidence="8"/>
<evidence type="ECO:0000256" key="6">
    <source>
        <dbReference type="ARBA" id="ARBA00023014"/>
    </source>
</evidence>
<sequence>MTTVQADSDTSASLPDAAEQDTADQDTADPEAAKRAELKALAEQAGRDLEDASALEILQWAVDTFGKRFCVTSSMEDAVVAHLASRARPGVDVVFLDTGYHFPETIGTRDAVEAVMDVNVITITPRQTVAEQDAEYGPKLHDRDPDLCCFLRKVKPLEEGLTRFDAWATGLRRDESESRANTPVVGWDDKRGKVKISPIARWTQDDVDAYVTEHGVLTNPLLMDGYTSVGCAPCTRRVAPGEDARAGRWAGNAKTECGLHL</sequence>
<comment type="caution">
    <text evidence="11">The sequence shown here is derived from an EMBL/GenBank/DDBJ whole genome shotgun (WGS) entry which is preliminary data.</text>
</comment>
<dbReference type="PANTHER" id="PTHR46509">
    <property type="entry name" value="PHOSPHOADENOSINE PHOSPHOSULFATE REDUCTASE"/>
    <property type="match status" value="1"/>
</dbReference>
<feature type="binding site" evidence="8">
    <location>
        <position position="231"/>
    </location>
    <ligand>
        <name>[4Fe-4S] cluster</name>
        <dbReference type="ChEBI" id="CHEBI:49883"/>
    </ligand>
</feature>
<proteinExistence type="inferred from homology"/>
<keyword evidence="5 8" id="KW-0408">Iron</keyword>
<dbReference type="PANTHER" id="PTHR46509:SF1">
    <property type="entry name" value="PHOSPHOADENOSINE PHOSPHOSULFATE REDUCTASE"/>
    <property type="match status" value="1"/>
</dbReference>
<evidence type="ECO:0000256" key="7">
    <source>
        <dbReference type="ARBA" id="ARBA00024327"/>
    </source>
</evidence>
<comment type="subcellular location">
    <subcellularLocation>
        <location evidence="8">Cytoplasm</location>
    </subcellularLocation>
</comment>
<dbReference type="CDD" id="cd23945">
    <property type="entry name" value="PAPS_reductase"/>
    <property type="match status" value="1"/>
</dbReference>
<protein>
    <recommendedName>
        <fullName evidence="8">Adenosine 5'-phosphosulfate reductase</fullName>
        <shortName evidence="8">APS reductase</shortName>
        <ecNumber evidence="8">1.8.4.10</ecNumber>
    </recommendedName>
    <alternativeName>
        <fullName evidence="8">5'-adenylylsulfate reductase</fullName>
    </alternativeName>
    <alternativeName>
        <fullName evidence="8">Thioredoxin-dependent 5'-adenylylsulfate reductase</fullName>
    </alternativeName>
</protein>
<evidence type="ECO:0000313" key="12">
    <source>
        <dbReference type="Proteomes" id="UP001273589"/>
    </source>
</evidence>
<evidence type="ECO:0000259" key="10">
    <source>
        <dbReference type="Pfam" id="PF01507"/>
    </source>
</evidence>
<feature type="region of interest" description="Disordered" evidence="9">
    <location>
        <begin position="1"/>
        <end position="34"/>
    </location>
</feature>
<keyword evidence="4 8" id="KW-0560">Oxidoreductase</keyword>
<evidence type="ECO:0000256" key="5">
    <source>
        <dbReference type="ARBA" id="ARBA00023004"/>
    </source>
</evidence>
<evidence type="ECO:0000256" key="3">
    <source>
        <dbReference type="ARBA" id="ARBA00022723"/>
    </source>
</evidence>
<comment type="function">
    <text evidence="8">Catalyzes the formation of sulfite from adenosine 5'-phosphosulfate (APS) using thioredoxin as an electron donor.</text>
</comment>
<feature type="binding site" evidence="8">
    <location>
        <position position="148"/>
    </location>
    <ligand>
        <name>[4Fe-4S] cluster</name>
        <dbReference type="ChEBI" id="CHEBI:49883"/>
    </ligand>
</feature>
<keyword evidence="6 8" id="KW-0411">Iron-sulfur</keyword>
<feature type="domain" description="Phosphoadenosine phosphosulphate reductase" evidence="10">
    <location>
        <begin position="74"/>
        <end position="236"/>
    </location>
</feature>
<dbReference type="FunFam" id="3.40.50.620:FF:000136">
    <property type="entry name" value="Probable phosphoadenosine phosphosulfate reductase"/>
    <property type="match status" value="1"/>
</dbReference>
<dbReference type="GO" id="GO:0046872">
    <property type="term" value="F:metal ion binding"/>
    <property type="evidence" value="ECO:0007669"/>
    <property type="project" value="UniProtKB-KW"/>
</dbReference>
<dbReference type="AlphaFoldDB" id="A0AAJ2UNE4"/>
<dbReference type="EMBL" id="JARAWN010000161">
    <property type="protein sequence ID" value="MDX3132766.1"/>
    <property type="molecule type" value="Genomic_DNA"/>
</dbReference>
<dbReference type="InterPro" id="IPR004511">
    <property type="entry name" value="PAPS/APS_Rdtase"/>
</dbReference>
<dbReference type="InterPro" id="IPR002500">
    <property type="entry name" value="PAPS_reduct_dom"/>
</dbReference>
<comment type="catalytic activity">
    <reaction evidence="8">
        <text>[thioredoxin]-disulfide + sulfite + AMP + 2 H(+) = adenosine 5'-phosphosulfate + [thioredoxin]-dithiol</text>
        <dbReference type="Rhea" id="RHEA:21976"/>
        <dbReference type="Rhea" id="RHEA-COMP:10698"/>
        <dbReference type="Rhea" id="RHEA-COMP:10700"/>
        <dbReference type="ChEBI" id="CHEBI:15378"/>
        <dbReference type="ChEBI" id="CHEBI:17359"/>
        <dbReference type="ChEBI" id="CHEBI:29950"/>
        <dbReference type="ChEBI" id="CHEBI:50058"/>
        <dbReference type="ChEBI" id="CHEBI:58243"/>
        <dbReference type="ChEBI" id="CHEBI:456215"/>
        <dbReference type="EC" id="1.8.4.10"/>
    </reaction>
</comment>
<feature type="compositionally biased region" description="Polar residues" evidence="9">
    <location>
        <begin position="1"/>
        <end position="13"/>
    </location>
</feature>
<dbReference type="HAMAP" id="MF_00063">
    <property type="entry name" value="CysH"/>
    <property type="match status" value="1"/>
</dbReference>
<comment type="similarity">
    <text evidence="1 8">Belongs to the PAPS reductase family. CysH subfamily.</text>
</comment>
<dbReference type="Proteomes" id="UP001273589">
    <property type="component" value="Unassembled WGS sequence"/>
</dbReference>
<evidence type="ECO:0000256" key="8">
    <source>
        <dbReference type="HAMAP-Rule" id="MF_00063"/>
    </source>
</evidence>
<feature type="binding site" evidence="8">
    <location>
        <position position="149"/>
    </location>
    <ligand>
        <name>[4Fe-4S] cluster</name>
        <dbReference type="ChEBI" id="CHEBI:49883"/>
    </ligand>
</feature>
<dbReference type="Pfam" id="PF01507">
    <property type="entry name" value="PAPS_reduct"/>
    <property type="match status" value="1"/>
</dbReference>
<dbReference type="GO" id="GO:0005737">
    <property type="term" value="C:cytoplasm"/>
    <property type="evidence" value="ECO:0007669"/>
    <property type="project" value="UniProtKB-SubCell"/>
</dbReference>
<gene>
    <name evidence="8" type="primary">cysH</name>
    <name evidence="11" type="ORF">PV367_23990</name>
</gene>
<evidence type="ECO:0000256" key="1">
    <source>
        <dbReference type="ARBA" id="ARBA00009732"/>
    </source>
</evidence>
<evidence type="ECO:0000256" key="2">
    <source>
        <dbReference type="ARBA" id="ARBA00022490"/>
    </source>
</evidence>
<comment type="cofactor">
    <cofactor evidence="8">
        <name>[4Fe-4S] cluster</name>
        <dbReference type="ChEBI" id="CHEBI:49883"/>
    </cofactor>
    <text evidence="8">Binds 1 [4Fe-4S] cluster per subunit.</text>
</comment>
<evidence type="ECO:0000256" key="9">
    <source>
        <dbReference type="SAM" id="MobiDB-lite"/>
    </source>
</evidence>
<keyword evidence="3 8" id="KW-0479">Metal-binding</keyword>